<feature type="region of interest" description="Disordered" evidence="7">
    <location>
        <begin position="229"/>
        <end position="251"/>
    </location>
</feature>
<gene>
    <name evidence="8" type="ORF">BJ554DRAFT_3460</name>
</gene>
<dbReference type="Proteomes" id="UP000673691">
    <property type="component" value="Unassembled WGS sequence"/>
</dbReference>
<comment type="subcellular location">
    <subcellularLocation>
        <location evidence="1">Cytoplasm</location>
        <location evidence="1">Cytoskeleton</location>
        <location evidence="1">Cilium basal body</location>
    </subcellularLocation>
</comment>
<dbReference type="GO" id="GO:0042073">
    <property type="term" value="P:intraciliary transport"/>
    <property type="evidence" value="ECO:0007669"/>
    <property type="project" value="InterPro"/>
</dbReference>
<dbReference type="GO" id="GO:0005815">
    <property type="term" value="C:microtubule organizing center"/>
    <property type="evidence" value="ECO:0007669"/>
    <property type="project" value="TreeGrafter"/>
</dbReference>
<accession>A0A8H8A0B7</accession>
<name>A0A8H8A0B7_9FUNG</name>
<feature type="compositionally biased region" description="Gly residues" evidence="7">
    <location>
        <begin position="229"/>
        <end position="239"/>
    </location>
</feature>
<proteinExistence type="inferred from homology"/>
<evidence type="ECO:0000256" key="4">
    <source>
        <dbReference type="ARBA" id="ARBA00023069"/>
    </source>
</evidence>
<dbReference type="GO" id="GO:0060271">
    <property type="term" value="P:cilium assembly"/>
    <property type="evidence" value="ECO:0007669"/>
    <property type="project" value="TreeGrafter"/>
</dbReference>
<keyword evidence="4" id="KW-0969">Cilium</keyword>
<dbReference type="PANTHER" id="PTHR13376">
    <property type="entry name" value="INTRAFLAGELLAR TRANSPORT PROTEIN 46 HOMOLOG"/>
    <property type="match status" value="1"/>
</dbReference>
<keyword evidence="6" id="KW-0966">Cell projection</keyword>
<evidence type="ECO:0000256" key="5">
    <source>
        <dbReference type="ARBA" id="ARBA00023212"/>
    </source>
</evidence>
<organism evidence="8 9">
    <name type="scientific">Olpidium bornovanus</name>
    <dbReference type="NCBI Taxonomy" id="278681"/>
    <lineage>
        <taxon>Eukaryota</taxon>
        <taxon>Fungi</taxon>
        <taxon>Fungi incertae sedis</taxon>
        <taxon>Olpidiomycota</taxon>
        <taxon>Olpidiomycotina</taxon>
        <taxon>Olpidiomycetes</taxon>
        <taxon>Olpidiales</taxon>
        <taxon>Olpidiaceae</taxon>
        <taxon>Olpidium</taxon>
    </lineage>
</organism>
<evidence type="ECO:0000313" key="8">
    <source>
        <dbReference type="EMBL" id="KAG5462809.1"/>
    </source>
</evidence>
<dbReference type="InterPro" id="IPR022088">
    <property type="entry name" value="Intraflagellar_transp_cmplxB"/>
</dbReference>
<comment type="similarity">
    <text evidence="2">Belongs to the IFT46 family.</text>
</comment>
<keyword evidence="3" id="KW-0963">Cytoplasm</keyword>
<dbReference type="EMBL" id="JAEFCI010001578">
    <property type="protein sequence ID" value="KAG5462809.1"/>
    <property type="molecule type" value="Genomic_DNA"/>
</dbReference>
<dbReference type="PANTHER" id="PTHR13376:SF0">
    <property type="entry name" value="INTRAFLAGELLAR TRANSPORT PROTEIN 46 HOMOLOG"/>
    <property type="match status" value="1"/>
</dbReference>
<feature type="region of interest" description="Disordered" evidence="7">
    <location>
        <begin position="157"/>
        <end position="176"/>
    </location>
</feature>
<dbReference type="GO" id="GO:0031514">
    <property type="term" value="C:motile cilium"/>
    <property type="evidence" value="ECO:0007669"/>
    <property type="project" value="TreeGrafter"/>
</dbReference>
<keyword evidence="5" id="KW-0206">Cytoskeleton</keyword>
<comment type="caution">
    <text evidence="8">The sequence shown here is derived from an EMBL/GenBank/DDBJ whole genome shotgun (WGS) entry which is preliminary data.</text>
</comment>
<keyword evidence="9" id="KW-1185">Reference proteome</keyword>
<evidence type="ECO:0000313" key="9">
    <source>
        <dbReference type="Proteomes" id="UP000673691"/>
    </source>
</evidence>
<dbReference type="GO" id="GO:0030992">
    <property type="term" value="C:intraciliary transport particle B"/>
    <property type="evidence" value="ECO:0007669"/>
    <property type="project" value="TreeGrafter"/>
</dbReference>
<reference evidence="8 9" key="1">
    <citation type="journal article" name="Sci. Rep.">
        <title>Genome-scale phylogenetic analyses confirm Olpidium as the closest living zoosporic fungus to the non-flagellated, terrestrial fungi.</title>
        <authorList>
            <person name="Chang Y."/>
            <person name="Rochon D."/>
            <person name="Sekimoto S."/>
            <person name="Wang Y."/>
            <person name="Chovatia M."/>
            <person name="Sandor L."/>
            <person name="Salamov A."/>
            <person name="Grigoriev I.V."/>
            <person name="Stajich J.E."/>
            <person name="Spatafora J.W."/>
        </authorList>
    </citation>
    <scope>NUCLEOTIDE SEQUENCE [LARGE SCALE GENOMIC DNA]</scope>
    <source>
        <strain evidence="8">S191</strain>
    </source>
</reference>
<evidence type="ECO:0000256" key="2">
    <source>
        <dbReference type="ARBA" id="ARBA00007700"/>
    </source>
</evidence>
<evidence type="ECO:0000256" key="7">
    <source>
        <dbReference type="SAM" id="MobiDB-lite"/>
    </source>
</evidence>
<feature type="compositionally biased region" description="Low complexity" evidence="7">
    <location>
        <begin position="240"/>
        <end position="251"/>
    </location>
</feature>
<feature type="compositionally biased region" description="Polar residues" evidence="7">
    <location>
        <begin position="164"/>
        <end position="174"/>
    </location>
</feature>
<dbReference type="OrthoDB" id="2119217at2759"/>
<dbReference type="AlphaFoldDB" id="A0A8H8A0B7"/>
<evidence type="ECO:0000256" key="1">
    <source>
        <dbReference type="ARBA" id="ARBA00004120"/>
    </source>
</evidence>
<evidence type="ECO:0000256" key="3">
    <source>
        <dbReference type="ARBA" id="ARBA00022490"/>
    </source>
</evidence>
<sequence>MSLVENNLIQLVPSVNHLCAVTCVFPFFVAAGTADRIVTAASTTVLDLQLRILSKTSTAGPMTVHSIDGEAMKSRKGEARLDQWLKNIRNLHESKPPPSVHFGRRMPDVEELMQEWPKEIEVIWGQLQPPSAELNISLADYARLICVLLDIPVPATTDGGGGPSSNANPATSGPTRKVGRGLIESLYMLFTLYAEFRNSQHFVKSVGEGWWPTNALVAGGDAEGPGWGRGEGGGMGGSQESGIQGSVISEY</sequence>
<evidence type="ECO:0000256" key="6">
    <source>
        <dbReference type="ARBA" id="ARBA00023273"/>
    </source>
</evidence>
<dbReference type="Pfam" id="PF12317">
    <property type="entry name" value="IFT46_B_C"/>
    <property type="match status" value="1"/>
</dbReference>
<protein>
    <submittedName>
        <fullName evidence="8">Intraflagellar transport complex B protein 46 C terminal-domain-containing protein</fullName>
    </submittedName>
</protein>